<feature type="compositionally biased region" description="Polar residues" evidence="2">
    <location>
        <begin position="207"/>
        <end position="216"/>
    </location>
</feature>
<dbReference type="AlphaFoldDB" id="A0A6A4JWT6"/>
<dbReference type="EMBL" id="WIXP02000001">
    <property type="protein sequence ID" value="KAF6216321.1"/>
    <property type="molecule type" value="Genomic_DNA"/>
</dbReference>
<evidence type="ECO:0000256" key="1">
    <source>
        <dbReference type="SAM" id="Coils"/>
    </source>
</evidence>
<evidence type="ECO:0000256" key="2">
    <source>
        <dbReference type="SAM" id="MobiDB-lite"/>
    </source>
</evidence>
<feature type="region of interest" description="Disordered" evidence="2">
    <location>
        <begin position="153"/>
        <end position="226"/>
    </location>
</feature>
<name>A0A6A4JWT6_APOLU</name>
<sequence length="246" mass="27294">MTQKQLELEEEMEGDPPFDEFVQQILDTFQEETDANATIPADVVTTPEPCTFPEQTLAGIVNCVRHAARSDIRLTRVANGQAAVVHMLRVSRWIPQYQRIAQERDELLERQEKWLAERAKFIKEKETDRKEIEELKKIVKCELPEKVLTTNQTDLTSTAEQQPKEIPPQASGSGIGKHPVAARRPSSTTSASGSEIPKRATAPRRLSSATSASDISPVNRATRPGNVTLVLTKYQPGGRCVPANAN</sequence>
<comment type="caution">
    <text evidence="3">The sequence shown here is derived from an EMBL/GenBank/DDBJ whole genome shotgun (WGS) entry which is preliminary data.</text>
</comment>
<feature type="compositionally biased region" description="Low complexity" evidence="2">
    <location>
        <begin position="182"/>
        <end position="194"/>
    </location>
</feature>
<organism evidence="3 4">
    <name type="scientific">Apolygus lucorum</name>
    <name type="common">Small green plant bug</name>
    <name type="synonym">Lygocoris lucorum</name>
    <dbReference type="NCBI Taxonomy" id="248454"/>
    <lineage>
        <taxon>Eukaryota</taxon>
        <taxon>Metazoa</taxon>
        <taxon>Ecdysozoa</taxon>
        <taxon>Arthropoda</taxon>
        <taxon>Hexapoda</taxon>
        <taxon>Insecta</taxon>
        <taxon>Pterygota</taxon>
        <taxon>Neoptera</taxon>
        <taxon>Paraneoptera</taxon>
        <taxon>Hemiptera</taxon>
        <taxon>Heteroptera</taxon>
        <taxon>Panheteroptera</taxon>
        <taxon>Cimicomorpha</taxon>
        <taxon>Miridae</taxon>
        <taxon>Mirini</taxon>
        <taxon>Apolygus</taxon>
    </lineage>
</organism>
<evidence type="ECO:0000313" key="4">
    <source>
        <dbReference type="Proteomes" id="UP000466442"/>
    </source>
</evidence>
<protein>
    <submittedName>
        <fullName evidence="3">Uncharacterized protein</fullName>
    </submittedName>
</protein>
<keyword evidence="1" id="KW-0175">Coiled coil</keyword>
<feature type="coiled-coil region" evidence="1">
    <location>
        <begin position="97"/>
        <end position="142"/>
    </location>
</feature>
<keyword evidence="4" id="KW-1185">Reference proteome</keyword>
<gene>
    <name evidence="3" type="ORF">GE061_000662</name>
</gene>
<evidence type="ECO:0000313" key="3">
    <source>
        <dbReference type="EMBL" id="KAF6216321.1"/>
    </source>
</evidence>
<accession>A0A6A4JWT6</accession>
<proteinExistence type="predicted"/>
<dbReference type="Proteomes" id="UP000466442">
    <property type="component" value="Linkage Group LG1"/>
</dbReference>
<reference evidence="3" key="1">
    <citation type="journal article" date="2021" name="Mol. Ecol. Resour.">
        <title>Apolygus lucorum genome provides insights into omnivorousness and mesophyll feeding.</title>
        <authorList>
            <person name="Liu Y."/>
            <person name="Liu H."/>
            <person name="Wang H."/>
            <person name="Huang T."/>
            <person name="Liu B."/>
            <person name="Yang B."/>
            <person name="Yin L."/>
            <person name="Li B."/>
            <person name="Zhang Y."/>
            <person name="Zhang S."/>
            <person name="Jiang F."/>
            <person name="Zhang X."/>
            <person name="Ren Y."/>
            <person name="Wang B."/>
            <person name="Wang S."/>
            <person name="Lu Y."/>
            <person name="Wu K."/>
            <person name="Fan W."/>
            <person name="Wang G."/>
        </authorList>
    </citation>
    <scope>NUCLEOTIDE SEQUENCE</scope>
    <source>
        <strain evidence="3">12Hb</strain>
    </source>
</reference>